<accession>A0A410RLQ5</accession>
<reference evidence="3 4" key="1">
    <citation type="submission" date="2018-12" db="EMBL/GenBank/DDBJ databases">
        <title>Complete Genome Sequence of the Corallopyronin A producing Myxobacterium Corallococcus coralloides B035.</title>
        <authorList>
            <person name="Bouhired S.M."/>
            <person name="Rupp O."/>
            <person name="Blom J."/>
            <person name="Schaeberle T.F."/>
            <person name="Kehraus S."/>
            <person name="Schiefer A."/>
            <person name="Pfarr K."/>
            <person name="Goesmann A."/>
            <person name="Hoerauf A."/>
            <person name="Koenig G.M."/>
        </authorList>
    </citation>
    <scope>NUCLEOTIDE SEQUENCE [LARGE SCALE GENOMIC DNA]</scope>
    <source>
        <strain evidence="3 4">B035</strain>
    </source>
</reference>
<dbReference type="EMBL" id="CP034669">
    <property type="protein sequence ID" value="QAT82862.1"/>
    <property type="molecule type" value="Genomic_DNA"/>
</dbReference>
<feature type="compositionally biased region" description="Low complexity" evidence="1">
    <location>
        <begin position="29"/>
        <end position="50"/>
    </location>
</feature>
<proteinExistence type="predicted"/>
<feature type="transmembrane region" description="Helical" evidence="2">
    <location>
        <begin position="249"/>
        <end position="266"/>
    </location>
</feature>
<protein>
    <submittedName>
        <fullName evidence="3">Uncharacterized protein</fullName>
    </submittedName>
</protein>
<evidence type="ECO:0000313" key="4">
    <source>
        <dbReference type="Proteomes" id="UP000288758"/>
    </source>
</evidence>
<evidence type="ECO:0000313" key="3">
    <source>
        <dbReference type="EMBL" id="QAT82862.1"/>
    </source>
</evidence>
<dbReference type="AlphaFoldDB" id="A0A410RLQ5"/>
<feature type="region of interest" description="Disordered" evidence="1">
    <location>
        <begin position="1"/>
        <end position="62"/>
    </location>
</feature>
<keyword evidence="2" id="KW-1133">Transmembrane helix</keyword>
<keyword evidence="2" id="KW-0812">Transmembrane</keyword>
<sequence length="269" mass="27685">MNPTRRPGYSFATVSDAFRPRSRTPAPHPGGEAEPPSDLAAWEAAPEPLAQGGTPTPPTDSPLPMYLLAQQARRAQGDEQKRLAWNLNQLLEELGARGGGRTEADAFHRLLEGGNLDGLVDSDGRSCRATAVESLLSLGFPYALEVRPEDLEHLTNAPAPGARLTPPRGGPFPALAVGLGALALQVVLGLTGVVVPGGLLILQGLLTLLSLTVLTVASVGSPLYRGALALLTVVSGVGLGMVLVPEVPAGWAAGLGGLVAAFLAALRKS</sequence>
<organism evidence="3 4">
    <name type="scientific">Corallococcus coralloides</name>
    <name type="common">Myxococcus coralloides</name>
    <dbReference type="NCBI Taxonomy" id="184914"/>
    <lineage>
        <taxon>Bacteria</taxon>
        <taxon>Pseudomonadati</taxon>
        <taxon>Myxococcota</taxon>
        <taxon>Myxococcia</taxon>
        <taxon>Myxococcales</taxon>
        <taxon>Cystobacterineae</taxon>
        <taxon>Myxococcaceae</taxon>
        <taxon>Corallococcus</taxon>
    </lineage>
</organism>
<feature type="transmembrane region" description="Helical" evidence="2">
    <location>
        <begin position="200"/>
        <end position="219"/>
    </location>
</feature>
<gene>
    <name evidence="3" type="ORF">EJ065_1258</name>
</gene>
<feature type="transmembrane region" description="Helical" evidence="2">
    <location>
        <begin position="172"/>
        <end position="194"/>
    </location>
</feature>
<name>A0A410RLQ5_CORCK</name>
<evidence type="ECO:0000256" key="1">
    <source>
        <dbReference type="SAM" id="MobiDB-lite"/>
    </source>
</evidence>
<keyword evidence="2" id="KW-0472">Membrane</keyword>
<dbReference type="Proteomes" id="UP000288758">
    <property type="component" value="Chromosome"/>
</dbReference>
<feature type="transmembrane region" description="Helical" evidence="2">
    <location>
        <begin position="226"/>
        <end position="243"/>
    </location>
</feature>
<evidence type="ECO:0000256" key="2">
    <source>
        <dbReference type="SAM" id="Phobius"/>
    </source>
</evidence>